<evidence type="ECO:0000313" key="2">
    <source>
        <dbReference type="EMBL" id="KDP39008.1"/>
    </source>
</evidence>
<evidence type="ECO:0000256" key="1">
    <source>
        <dbReference type="SAM" id="Phobius"/>
    </source>
</evidence>
<keyword evidence="1" id="KW-1133">Transmembrane helix</keyword>
<dbReference type="EMBL" id="KK914353">
    <property type="protein sequence ID" value="KDP39008.1"/>
    <property type="molecule type" value="Genomic_DNA"/>
</dbReference>
<proteinExistence type="predicted"/>
<accession>A0A067KVI2</accession>
<dbReference type="PANTHER" id="PTHR33625:SF4">
    <property type="entry name" value="OS08G0179900 PROTEIN"/>
    <property type="match status" value="1"/>
</dbReference>
<keyword evidence="3" id="KW-1185">Reference proteome</keyword>
<dbReference type="OrthoDB" id="659599at2759"/>
<gene>
    <name evidence="2" type="ORF">JCGZ_00765</name>
</gene>
<dbReference type="Proteomes" id="UP000027138">
    <property type="component" value="Unassembled WGS sequence"/>
</dbReference>
<keyword evidence="1" id="KW-0812">Transmembrane</keyword>
<sequence>MPMVVFAPPPSLKEAEAATSDSKDALEKVYLSLSPRAKTESGGSFGIGSGETHAMAAIVFLNESSDAQSVVAFLVSDPKLWDAFRNNVAVQKFIKSRKTTAGGDCGPTFCEKTLGAPIMALVVMVIMVVVMKRG</sequence>
<protein>
    <submittedName>
        <fullName evidence="2">Uncharacterized protein</fullName>
    </submittedName>
</protein>
<dbReference type="PANTHER" id="PTHR33625">
    <property type="entry name" value="OS08G0179900 PROTEIN"/>
    <property type="match status" value="1"/>
</dbReference>
<feature type="transmembrane region" description="Helical" evidence="1">
    <location>
        <begin position="114"/>
        <end position="131"/>
    </location>
</feature>
<name>A0A067KVI2_JATCU</name>
<organism evidence="2 3">
    <name type="scientific">Jatropha curcas</name>
    <name type="common">Barbados nut</name>
    <dbReference type="NCBI Taxonomy" id="180498"/>
    <lineage>
        <taxon>Eukaryota</taxon>
        <taxon>Viridiplantae</taxon>
        <taxon>Streptophyta</taxon>
        <taxon>Embryophyta</taxon>
        <taxon>Tracheophyta</taxon>
        <taxon>Spermatophyta</taxon>
        <taxon>Magnoliopsida</taxon>
        <taxon>eudicotyledons</taxon>
        <taxon>Gunneridae</taxon>
        <taxon>Pentapetalae</taxon>
        <taxon>rosids</taxon>
        <taxon>fabids</taxon>
        <taxon>Malpighiales</taxon>
        <taxon>Euphorbiaceae</taxon>
        <taxon>Crotonoideae</taxon>
        <taxon>Jatropheae</taxon>
        <taxon>Jatropha</taxon>
    </lineage>
</organism>
<evidence type="ECO:0000313" key="3">
    <source>
        <dbReference type="Proteomes" id="UP000027138"/>
    </source>
</evidence>
<keyword evidence="1" id="KW-0472">Membrane</keyword>
<reference evidence="2 3" key="1">
    <citation type="journal article" date="2014" name="PLoS ONE">
        <title>Global Analysis of Gene Expression Profiles in Physic Nut (Jatropha curcas L.) Seedlings Exposed to Salt Stress.</title>
        <authorList>
            <person name="Zhang L."/>
            <person name="Zhang C."/>
            <person name="Wu P."/>
            <person name="Chen Y."/>
            <person name="Li M."/>
            <person name="Jiang H."/>
            <person name="Wu G."/>
        </authorList>
    </citation>
    <scope>NUCLEOTIDE SEQUENCE [LARGE SCALE GENOMIC DNA]</scope>
    <source>
        <strain evidence="3">cv. GZQX0401</strain>
        <tissue evidence="2">Young leaves</tissue>
    </source>
</reference>
<dbReference type="STRING" id="180498.A0A067KVI2"/>
<dbReference type="AlphaFoldDB" id="A0A067KVI2"/>